<gene>
    <name evidence="2" type="ORF">BDQ12DRAFT_698267</name>
</gene>
<keyword evidence="3" id="KW-1185">Reference proteome</keyword>
<feature type="domain" description="BTB" evidence="1">
    <location>
        <begin position="28"/>
        <end position="99"/>
    </location>
</feature>
<evidence type="ECO:0000313" key="3">
    <source>
        <dbReference type="Proteomes" id="UP000308652"/>
    </source>
</evidence>
<accession>A0A5C3M1H4</accession>
<dbReference type="InterPro" id="IPR011333">
    <property type="entry name" value="SKP1/BTB/POZ_sf"/>
</dbReference>
<dbReference type="Proteomes" id="UP000308652">
    <property type="component" value="Unassembled WGS sequence"/>
</dbReference>
<dbReference type="CDD" id="cd18186">
    <property type="entry name" value="BTB_POZ_ZBTB_KLHL-like"/>
    <property type="match status" value="1"/>
</dbReference>
<dbReference type="EMBL" id="ML213600">
    <property type="protein sequence ID" value="TFK39269.1"/>
    <property type="molecule type" value="Genomic_DNA"/>
</dbReference>
<dbReference type="PROSITE" id="PS50097">
    <property type="entry name" value="BTB"/>
    <property type="match status" value="1"/>
</dbReference>
<protein>
    <recommendedName>
        <fullName evidence="1">BTB domain-containing protein</fullName>
    </recommendedName>
</protein>
<proteinExistence type="predicted"/>
<name>A0A5C3M1H4_9AGAR</name>
<dbReference type="SMART" id="SM00225">
    <property type="entry name" value="BTB"/>
    <property type="match status" value="1"/>
</dbReference>
<sequence length="324" mass="36637">MSISSTTSSSSCSLGSVRQVQDLWYEDGNIIFKAGDSLFKVSKGVVAARSPVFHDMLAFPQPDDQEMYDGCPLVMLYDADEDVRYFLKAIYDSGFFEPPPSTTEFDIISGILRLSTKYEVDYLRRRAIRHLDVLYPLTLTAFDRRQETRTTPWKDNTAFEAARLAREADVPWILPAVLYCVCTCPVDDMVDGYLWNDARRQLNPIDQAACVKALVPLTQADRKDMLSFLTLGAVSGCITPTDCNEARLDALRSLADAQDILNPLDSFYHMWELFEDNVCEQCVTKSKAMNGSAREAFWESLPGLFKLPDWRTLKTLQEDALRVA</sequence>
<evidence type="ECO:0000313" key="2">
    <source>
        <dbReference type="EMBL" id="TFK39269.1"/>
    </source>
</evidence>
<evidence type="ECO:0000259" key="1">
    <source>
        <dbReference type="PROSITE" id="PS50097"/>
    </source>
</evidence>
<reference evidence="2 3" key="1">
    <citation type="journal article" date="2019" name="Nat. Ecol. Evol.">
        <title>Megaphylogeny resolves global patterns of mushroom evolution.</title>
        <authorList>
            <person name="Varga T."/>
            <person name="Krizsan K."/>
            <person name="Foldi C."/>
            <person name="Dima B."/>
            <person name="Sanchez-Garcia M."/>
            <person name="Sanchez-Ramirez S."/>
            <person name="Szollosi G.J."/>
            <person name="Szarkandi J.G."/>
            <person name="Papp V."/>
            <person name="Albert L."/>
            <person name="Andreopoulos W."/>
            <person name="Angelini C."/>
            <person name="Antonin V."/>
            <person name="Barry K.W."/>
            <person name="Bougher N.L."/>
            <person name="Buchanan P."/>
            <person name="Buyck B."/>
            <person name="Bense V."/>
            <person name="Catcheside P."/>
            <person name="Chovatia M."/>
            <person name="Cooper J."/>
            <person name="Damon W."/>
            <person name="Desjardin D."/>
            <person name="Finy P."/>
            <person name="Geml J."/>
            <person name="Haridas S."/>
            <person name="Hughes K."/>
            <person name="Justo A."/>
            <person name="Karasinski D."/>
            <person name="Kautmanova I."/>
            <person name="Kiss B."/>
            <person name="Kocsube S."/>
            <person name="Kotiranta H."/>
            <person name="LaButti K.M."/>
            <person name="Lechner B.E."/>
            <person name="Liimatainen K."/>
            <person name="Lipzen A."/>
            <person name="Lukacs Z."/>
            <person name="Mihaltcheva S."/>
            <person name="Morgado L.N."/>
            <person name="Niskanen T."/>
            <person name="Noordeloos M.E."/>
            <person name="Ohm R.A."/>
            <person name="Ortiz-Santana B."/>
            <person name="Ovrebo C."/>
            <person name="Racz N."/>
            <person name="Riley R."/>
            <person name="Savchenko A."/>
            <person name="Shiryaev A."/>
            <person name="Soop K."/>
            <person name="Spirin V."/>
            <person name="Szebenyi C."/>
            <person name="Tomsovsky M."/>
            <person name="Tulloss R.E."/>
            <person name="Uehling J."/>
            <person name="Grigoriev I.V."/>
            <person name="Vagvolgyi C."/>
            <person name="Papp T."/>
            <person name="Martin F.M."/>
            <person name="Miettinen O."/>
            <person name="Hibbett D.S."/>
            <person name="Nagy L.G."/>
        </authorList>
    </citation>
    <scope>NUCLEOTIDE SEQUENCE [LARGE SCALE GENOMIC DNA]</scope>
    <source>
        <strain evidence="2 3">CBS 166.37</strain>
    </source>
</reference>
<organism evidence="2 3">
    <name type="scientific">Crucibulum laeve</name>
    <dbReference type="NCBI Taxonomy" id="68775"/>
    <lineage>
        <taxon>Eukaryota</taxon>
        <taxon>Fungi</taxon>
        <taxon>Dikarya</taxon>
        <taxon>Basidiomycota</taxon>
        <taxon>Agaricomycotina</taxon>
        <taxon>Agaricomycetes</taxon>
        <taxon>Agaricomycetidae</taxon>
        <taxon>Agaricales</taxon>
        <taxon>Agaricineae</taxon>
        <taxon>Nidulariaceae</taxon>
        <taxon>Crucibulum</taxon>
    </lineage>
</organism>
<dbReference type="AlphaFoldDB" id="A0A5C3M1H4"/>
<dbReference type="SUPFAM" id="SSF54695">
    <property type="entry name" value="POZ domain"/>
    <property type="match status" value="1"/>
</dbReference>
<dbReference type="Gene3D" id="3.30.710.10">
    <property type="entry name" value="Potassium Channel Kv1.1, Chain A"/>
    <property type="match status" value="1"/>
</dbReference>
<dbReference type="OrthoDB" id="3036049at2759"/>
<dbReference type="InterPro" id="IPR000210">
    <property type="entry name" value="BTB/POZ_dom"/>
</dbReference>